<keyword evidence="6" id="KW-1185">Reference proteome</keyword>
<dbReference type="InterPro" id="IPR036163">
    <property type="entry name" value="HMA_dom_sf"/>
</dbReference>
<evidence type="ECO:0000256" key="1">
    <source>
        <dbReference type="ARBA" id="ARBA00023015"/>
    </source>
</evidence>
<dbReference type="Gene3D" id="1.10.10.60">
    <property type="entry name" value="Homeodomain-like"/>
    <property type="match status" value="1"/>
</dbReference>
<evidence type="ECO:0000256" key="3">
    <source>
        <dbReference type="ARBA" id="ARBA00023163"/>
    </source>
</evidence>
<dbReference type="InterPro" id="IPR018062">
    <property type="entry name" value="HTH_AraC-typ_CS"/>
</dbReference>
<evidence type="ECO:0000259" key="4">
    <source>
        <dbReference type="PROSITE" id="PS01124"/>
    </source>
</evidence>
<sequence length="186" mass="21171">MQKIQIKNMVCPRCIMAVENILNEMKIHPIEVRLGEVLVENQLNSKELNSFQNQLEKLGFELLDDKNSTTINQIKTIIINQIQNSDKRNFVLSEFISGELNKDYSQLSKLFSSTTGITIEQFSILQKIEKVKELLVYDELSLKEIAFQLGYSSSAHLSAQFKKVTGLTPSEFKSLAEKDRKGIDGI</sequence>
<dbReference type="RefSeq" id="WP_182043814.1">
    <property type="nucleotide sequence ID" value="NZ_JACDZE010000003.1"/>
</dbReference>
<evidence type="ECO:0000313" key="5">
    <source>
        <dbReference type="EMBL" id="MBA5630213.1"/>
    </source>
</evidence>
<name>A0A838ZTE1_9FLAO</name>
<dbReference type="Gene3D" id="3.30.70.100">
    <property type="match status" value="1"/>
</dbReference>
<dbReference type="InterPro" id="IPR020449">
    <property type="entry name" value="Tscrpt_reg_AraC-type_HTH"/>
</dbReference>
<keyword evidence="1" id="KW-0805">Transcription regulation</keyword>
<gene>
    <name evidence="5" type="ORF">HU137_10550</name>
</gene>
<dbReference type="InterPro" id="IPR009057">
    <property type="entry name" value="Homeodomain-like_sf"/>
</dbReference>
<dbReference type="GO" id="GO:0046872">
    <property type="term" value="F:metal ion binding"/>
    <property type="evidence" value="ECO:0007669"/>
    <property type="project" value="InterPro"/>
</dbReference>
<dbReference type="PANTHER" id="PTHR43280">
    <property type="entry name" value="ARAC-FAMILY TRANSCRIPTIONAL REGULATOR"/>
    <property type="match status" value="1"/>
</dbReference>
<dbReference type="SUPFAM" id="SSF46689">
    <property type="entry name" value="Homeodomain-like"/>
    <property type="match status" value="1"/>
</dbReference>
<keyword evidence="3" id="KW-0804">Transcription</keyword>
<dbReference type="SMART" id="SM00342">
    <property type="entry name" value="HTH_ARAC"/>
    <property type="match status" value="1"/>
</dbReference>
<protein>
    <submittedName>
        <fullName evidence="5">Helix-turn-helix transcriptional regulator</fullName>
    </submittedName>
</protein>
<evidence type="ECO:0000313" key="6">
    <source>
        <dbReference type="Proteomes" id="UP000552241"/>
    </source>
</evidence>
<proteinExistence type="predicted"/>
<keyword evidence="2" id="KW-0238">DNA-binding</keyword>
<accession>A0A838ZTE1</accession>
<dbReference type="EMBL" id="JACDZE010000003">
    <property type="protein sequence ID" value="MBA5630213.1"/>
    <property type="molecule type" value="Genomic_DNA"/>
</dbReference>
<dbReference type="GO" id="GO:0043565">
    <property type="term" value="F:sequence-specific DNA binding"/>
    <property type="evidence" value="ECO:0007669"/>
    <property type="project" value="InterPro"/>
</dbReference>
<dbReference type="PROSITE" id="PS00041">
    <property type="entry name" value="HTH_ARAC_FAMILY_1"/>
    <property type="match status" value="1"/>
</dbReference>
<feature type="domain" description="HTH araC/xylS-type" evidence="4">
    <location>
        <begin position="72"/>
        <end position="175"/>
    </location>
</feature>
<dbReference type="AlphaFoldDB" id="A0A838ZTE1"/>
<evidence type="ECO:0000256" key="2">
    <source>
        <dbReference type="ARBA" id="ARBA00023125"/>
    </source>
</evidence>
<dbReference type="PROSITE" id="PS01124">
    <property type="entry name" value="HTH_ARAC_FAMILY_2"/>
    <property type="match status" value="1"/>
</dbReference>
<dbReference type="PRINTS" id="PR00032">
    <property type="entry name" value="HTHARAC"/>
</dbReference>
<dbReference type="PANTHER" id="PTHR43280:SF28">
    <property type="entry name" value="HTH-TYPE TRANSCRIPTIONAL ACTIVATOR RHAS"/>
    <property type="match status" value="1"/>
</dbReference>
<dbReference type="Pfam" id="PF12833">
    <property type="entry name" value="HTH_18"/>
    <property type="match status" value="1"/>
</dbReference>
<dbReference type="Proteomes" id="UP000552241">
    <property type="component" value="Unassembled WGS sequence"/>
</dbReference>
<comment type="caution">
    <text evidence="5">The sequence shown here is derived from an EMBL/GenBank/DDBJ whole genome shotgun (WGS) entry which is preliminary data.</text>
</comment>
<dbReference type="GO" id="GO:0003700">
    <property type="term" value="F:DNA-binding transcription factor activity"/>
    <property type="evidence" value="ECO:0007669"/>
    <property type="project" value="InterPro"/>
</dbReference>
<dbReference type="SUPFAM" id="SSF55008">
    <property type="entry name" value="HMA, heavy metal-associated domain"/>
    <property type="match status" value="1"/>
</dbReference>
<organism evidence="5 6">
    <name type="scientific">Moheibacter lacus</name>
    <dbReference type="NCBI Taxonomy" id="2745851"/>
    <lineage>
        <taxon>Bacteria</taxon>
        <taxon>Pseudomonadati</taxon>
        <taxon>Bacteroidota</taxon>
        <taxon>Flavobacteriia</taxon>
        <taxon>Flavobacteriales</taxon>
        <taxon>Weeksellaceae</taxon>
        <taxon>Moheibacter</taxon>
    </lineage>
</organism>
<reference evidence="5 6" key="1">
    <citation type="submission" date="2020-07" db="EMBL/GenBank/DDBJ databases">
        <title>Moheibacter lacus sp. nov., a member of the family Flavobacteriaceae isolated from freshwater lake sediment.</title>
        <authorList>
            <person name="Liu Y."/>
        </authorList>
    </citation>
    <scope>NUCLEOTIDE SEQUENCE [LARGE SCALE GENOMIC DNA]</scope>
    <source>
        <strain evidence="5 6">BDHS18</strain>
    </source>
</reference>
<dbReference type="InterPro" id="IPR018060">
    <property type="entry name" value="HTH_AraC"/>
</dbReference>